<sequence>MKIILILVLLTVLAAMAAAQRPMNMTKPKLYQVTRKPTSFKHKTPEERRKLSFFPKSTFKYIATPKPQAKKLMDRKPMLSLKTTLPVVEATKAPKVINRPLLNARKFAFTTPVTTKLTTTVKPTEAPQLNQNRYKAYESREEERTGEVISGEEDVDQSNEEDYEAQASVIQVKVVKNTLEHKERTNDATKQNKAIVKENKSAPKVNENVLSDNVSVDKNGAEEKSEIEDNEFLIVREKRDEGLIIQFPLTMDTEDDEGVTAEYPEELIVHVISKRNVIEEENLASTISGFRFTGREPRLNNHLKFNNINA</sequence>
<keyword evidence="2" id="KW-0732">Signal</keyword>
<protein>
    <submittedName>
        <fullName evidence="3">(diamondback moth) hypothetical protein</fullName>
    </submittedName>
</protein>
<evidence type="ECO:0000256" key="2">
    <source>
        <dbReference type="SAM" id="SignalP"/>
    </source>
</evidence>
<proteinExistence type="predicted"/>
<feature type="signal peptide" evidence="2">
    <location>
        <begin position="1"/>
        <end position="19"/>
    </location>
</feature>
<reference evidence="3" key="1">
    <citation type="submission" date="2020-11" db="EMBL/GenBank/DDBJ databases">
        <authorList>
            <person name="Whiteford S."/>
        </authorList>
    </citation>
    <scope>NUCLEOTIDE SEQUENCE</scope>
</reference>
<evidence type="ECO:0000313" key="3">
    <source>
        <dbReference type="EMBL" id="CAG9128732.1"/>
    </source>
</evidence>
<dbReference type="EMBL" id="CAJHNJ030000036">
    <property type="protein sequence ID" value="CAG9128732.1"/>
    <property type="molecule type" value="Genomic_DNA"/>
</dbReference>
<comment type="caution">
    <text evidence="3">The sequence shown here is derived from an EMBL/GenBank/DDBJ whole genome shotgun (WGS) entry which is preliminary data.</text>
</comment>
<evidence type="ECO:0000313" key="4">
    <source>
        <dbReference type="Proteomes" id="UP000653454"/>
    </source>
</evidence>
<feature type="chain" id="PRO_5035770665" evidence="2">
    <location>
        <begin position="20"/>
        <end position="310"/>
    </location>
</feature>
<feature type="compositionally biased region" description="Acidic residues" evidence="1">
    <location>
        <begin position="150"/>
        <end position="159"/>
    </location>
</feature>
<evidence type="ECO:0000256" key="1">
    <source>
        <dbReference type="SAM" id="MobiDB-lite"/>
    </source>
</evidence>
<feature type="compositionally biased region" description="Basic and acidic residues" evidence="1">
    <location>
        <begin position="136"/>
        <end position="146"/>
    </location>
</feature>
<gene>
    <name evidence="3" type="ORF">PLXY2_LOCUS9337</name>
</gene>
<organism evidence="3 4">
    <name type="scientific">Plutella xylostella</name>
    <name type="common">Diamondback moth</name>
    <name type="synonym">Plutella maculipennis</name>
    <dbReference type="NCBI Taxonomy" id="51655"/>
    <lineage>
        <taxon>Eukaryota</taxon>
        <taxon>Metazoa</taxon>
        <taxon>Ecdysozoa</taxon>
        <taxon>Arthropoda</taxon>
        <taxon>Hexapoda</taxon>
        <taxon>Insecta</taxon>
        <taxon>Pterygota</taxon>
        <taxon>Neoptera</taxon>
        <taxon>Endopterygota</taxon>
        <taxon>Lepidoptera</taxon>
        <taxon>Glossata</taxon>
        <taxon>Ditrysia</taxon>
        <taxon>Yponomeutoidea</taxon>
        <taxon>Plutellidae</taxon>
        <taxon>Plutella</taxon>
    </lineage>
</organism>
<feature type="region of interest" description="Disordered" evidence="1">
    <location>
        <begin position="136"/>
        <end position="159"/>
    </location>
</feature>
<dbReference type="AlphaFoldDB" id="A0A8S4FJS7"/>
<dbReference type="Proteomes" id="UP000653454">
    <property type="component" value="Unassembled WGS sequence"/>
</dbReference>
<keyword evidence="4" id="KW-1185">Reference proteome</keyword>
<name>A0A8S4FJS7_PLUXY</name>
<accession>A0A8S4FJS7</accession>